<comment type="caution">
    <text evidence="3">The sequence shown here is derived from an EMBL/GenBank/DDBJ whole genome shotgun (WGS) entry which is preliminary data.</text>
</comment>
<evidence type="ECO:0000256" key="1">
    <source>
        <dbReference type="SAM" id="MobiDB-lite"/>
    </source>
</evidence>
<keyword evidence="2" id="KW-0732">Signal</keyword>
<evidence type="ECO:0008006" key="5">
    <source>
        <dbReference type="Google" id="ProtNLM"/>
    </source>
</evidence>
<dbReference type="Proteomes" id="UP001215151">
    <property type="component" value="Unassembled WGS sequence"/>
</dbReference>
<evidence type="ECO:0000256" key="2">
    <source>
        <dbReference type="SAM" id="SignalP"/>
    </source>
</evidence>
<proteinExistence type="predicted"/>
<evidence type="ECO:0000313" key="4">
    <source>
        <dbReference type="Proteomes" id="UP001215151"/>
    </source>
</evidence>
<dbReference type="EMBL" id="JAPEVG010000072">
    <property type="protein sequence ID" value="KAJ8487828.1"/>
    <property type="molecule type" value="Genomic_DNA"/>
</dbReference>
<gene>
    <name evidence="3" type="ORF">ONZ51_g3922</name>
</gene>
<name>A0AAD7TWT9_9APHY</name>
<sequence length="153" mass="16318">MRIFVLAVLAGITAAHVYPKGLKSRQDPESLSLPKCSVPCLENNGVTLSCIEGAGSDKKSDQCICDAFRGLSGPNIERCIEEVCNVKDIMDLEAYLAQACFGASDIMISPREQPLDDEAPGTEPSDDQLPDILRGITSPDATSEVTKAISSMV</sequence>
<feature type="compositionally biased region" description="Polar residues" evidence="1">
    <location>
        <begin position="139"/>
        <end position="153"/>
    </location>
</feature>
<organism evidence="3 4">
    <name type="scientific">Trametes cubensis</name>
    <dbReference type="NCBI Taxonomy" id="1111947"/>
    <lineage>
        <taxon>Eukaryota</taxon>
        <taxon>Fungi</taxon>
        <taxon>Dikarya</taxon>
        <taxon>Basidiomycota</taxon>
        <taxon>Agaricomycotina</taxon>
        <taxon>Agaricomycetes</taxon>
        <taxon>Polyporales</taxon>
        <taxon>Polyporaceae</taxon>
        <taxon>Trametes</taxon>
    </lineage>
</organism>
<evidence type="ECO:0000313" key="3">
    <source>
        <dbReference type="EMBL" id="KAJ8487828.1"/>
    </source>
</evidence>
<feature type="compositionally biased region" description="Acidic residues" evidence="1">
    <location>
        <begin position="115"/>
        <end position="129"/>
    </location>
</feature>
<dbReference type="AlphaFoldDB" id="A0AAD7TWT9"/>
<feature type="signal peptide" evidence="2">
    <location>
        <begin position="1"/>
        <end position="15"/>
    </location>
</feature>
<reference evidence="3" key="1">
    <citation type="submission" date="2022-11" db="EMBL/GenBank/DDBJ databases">
        <title>Genome Sequence of Cubamyces cubensis.</title>
        <authorList>
            <person name="Buettner E."/>
        </authorList>
    </citation>
    <scope>NUCLEOTIDE SEQUENCE</scope>
    <source>
        <strain evidence="3">MPL-01</strain>
    </source>
</reference>
<keyword evidence="4" id="KW-1185">Reference proteome</keyword>
<accession>A0AAD7TWT9</accession>
<feature type="chain" id="PRO_5042229817" description="Extracellular membrane protein CFEM domain-containing protein" evidence="2">
    <location>
        <begin position="16"/>
        <end position="153"/>
    </location>
</feature>
<protein>
    <recommendedName>
        <fullName evidence="5">Extracellular membrane protein CFEM domain-containing protein</fullName>
    </recommendedName>
</protein>
<feature type="region of interest" description="Disordered" evidence="1">
    <location>
        <begin position="111"/>
        <end position="153"/>
    </location>
</feature>